<comment type="catalytic activity">
    <reaction evidence="7">
        <text>NAD(+) + H2O = ADP-D-ribose + nicotinamide + H(+)</text>
        <dbReference type="Rhea" id="RHEA:16301"/>
        <dbReference type="ChEBI" id="CHEBI:15377"/>
        <dbReference type="ChEBI" id="CHEBI:15378"/>
        <dbReference type="ChEBI" id="CHEBI:17154"/>
        <dbReference type="ChEBI" id="CHEBI:57540"/>
        <dbReference type="ChEBI" id="CHEBI:57967"/>
        <dbReference type="EC" id="3.2.2.6"/>
    </reaction>
    <physiologicalReaction direction="left-to-right" evidence="7">
        <dbReference type="Rhea" id="RHEA:16302"/>
    </physiologicalReaction>
</comment>
<evidence type="ECO:0000256" key="5">
    <source>
        <dbReference type="ARBA" id="ARBA00022821"/>
    </source>
</evidence>
<dbReference type="EC" id="3.2.2.6" evidence="1"/>
<dbReference type="PANTHER" id="PTHR36893:SF1">
    <property type="entry name" value="BULB-TYPE LECTIN DOMAIN-CONTAINING PROTEIN"/>
    <property type="match status" value="1"/>
</dbReference>
<dbReference type="InterPro" id="IPR058192">
    <property type="entry name" value="WHD_ROQ1-like"/>
</dbReference>
<dbReference type="SUPFAM" id="SSF46785">
    <property type="entry name" value="Winged helix' DNA-binding domain"/>
    <property type="match status" value="1"/>
</dbReference>
<dbReference type="PRINTS" id="PR00364">
    <property type="entry name" value="DISEASERSIST"/>
</dbReference>
<dbReference type="InterPro" id="IPR000157">
    <property type="entry name" value="TIR_dom"/>
</dbReference>
<dbReference type="Gene3D" id="3.40.50.300">
    <property type="entry name" value="P-loop containing nucleotide triphosphate hydrolases"/>
    <property type="match status" value="1"/>
</dbReference>
<feature type="coiled-coil region" evidence="8">
    <location>
        <begin position="1844"/>
        <end position="1871"/>
    </location>
</feature>
<dbReference type="InterPro" id="IPR002182">
    <property type="entry name" value="NB-ARC"/>
</dbReference>
<dbReference type="PANTHER" id="PTHR36893">
    <property type="entry name" value="OS01G0275950 PROTEIN"/>
    <property type="match status" value="1"/>
</dbReference>
<accession>A0ABQ7WD22</accession>
<gene>
    <name evidence="10" type="ORF">KY290_009311</name>
</gene>
<keyword evidence="2" id="KW-0433">Leucine-rich repeat</keyword>
<dbReference type="InterPro" id="IPR027417">
    <property type="entry name" value="P-loop_NTPase"/>
</dbReference>
<dbReference type="Gene3D" id="1.10.8.430">
    <property type="entry name" value="Helical domain of apoptotic protease-activating factors"/>
    <property type="match status" value="1"/>
</dbReference>
<dbReference type="Pfam" id="PF23286">
    <property type="entry name" value="LRR_13"/>
    <property type="match status" value="1"/>
</dbReference>
<dbReference type="Gene3D" id="3.40.50.10140">
    <property type="entry name" value="Toll/interleukin-1 receptor homology (TIR) domain"/>
    <property type="match status" value="1"/>
</dbReference>
<dbReference type="SUPFAM" id="SSF52058">
    <property type="entry name" value="L domain-like"/>
    <property type="match status" value="1"/>
</dbReference>
<proteinExistence type="predicted"/>
<dbReference type="InterPro" id="IPR032675">
    <property type="entry name" value="LRR_dom_sf"/>
</dbReference>
<evidence type="ECO:0000259" key="9">
    <source>
        <dbReference type="PROSITE" id="PS50104"/>
    </source>
</evidence>
<dbReference type="SMART" id="SM00255">
    <property type="entry name" value="TIR"/>
    <property type="match status" value="1"/>
</dbReference>
<evidence type="ECO:0000256" key="1">
    <source>
        <dbReference type="ARBA" id="ARBA00011982"/>
    </source>
</evidence>
<dbReference type="Gene3D" id="3.80.10.10">
    <property type="entry name" value="Ribonuclease Inhibitor"/>
    <property type="match status" value="2"/>
</dbReference>
<dbReference type="InterPro" id="IPR058546">
    <property type="entry name" value="RPS4B/Roq1-like_LRR"/>
</dbReference>
<dbReference type="Pfam" id="PF20160">
    <property type="entry name" value="C-JID"/>
    <property type="match status" value="1"/>
</dbReference>
<dbReference type="PROSITE" id="PS50104">
    <property type="entry name" value="TIR"/>
    <property type="match status" value="1"/>
</dbReference>
<dbReference type="InterPro" id="IPR036390">
    <property type="entry name" value="WH_DNA-bd_sf"/>
</dbReference>
<evidence type="ECO:0000256" key="2">
    <source>
        <dbReference type="ARBA" id="ARBA00022614"/>
    </source>
</evidence>
<feature type="domain" description="TIR" evidence="9">
    <location>
        <begin position="17"/>
        <end position="160"/>
    </location>
</feature>
<dbReference type="Proteomes" id="UP000826656">
    <property type="component" value="Unassembled WGS sequence"/>
</dbReference>
<keyword evidence="4" id="KW-0378">Hydrolase</keyword>
<dbReference type="InterPro" id="IPR045344">
    <property type="entry name" value="C-JID"/>
</dbReference>
<dbReference type="InterPro" id="IPR042197">
    <property type="entry name" value="Apaf_helical"/>
</dbReference>
<organism evidence="10 11">
    <name type="scientific">Solanum tuberosum</name>
    <name type="common">Potato</name>
    <dbReference type="NCBI Taxonomy" id="4113"/>
    <lineage>
        <taxon>Eukaryota</taxon>
        <taxon>Viridiplantae</taxon>
        <taxon>Streptophyta</taxon>
        <taxon>Embryophyta</taxon>
        <taxon>Tracheophyta</taxon>
        <taxon>Spermatophyta</taxon>
        <taxon>Magnoliopsida</taxon>
        <taxon>eudicotyledons</taxon>
        <taxon>Gunneridae</taxon>
        <taxon>Pentapetalae</taxon>
        <taxon>asterids</taxon>
        <taxon>lamiids</taxon>
        <taxon>Solanales</taxon>
        <taxon>Solanaceae</taxon>
        <taxon>Solanoideae</taxon>
        <taxon>Solaneae</taxon>
        <taxon>Solanum</taxon>
    </lineage>
</organism>
<keyword evidence="3" id="KW-0677">Repeat</keyword>
<dbReference type="SUPFAM" id="SSF52200">
    <property type="entry name" value="Toll/Interleukin receptor TIR domain"/>
    <property type="match status" value="1"/>
</dbReference>
<reference evidence="10 11" key="1">
    <citation type="journal article" date="2021" name="bioRxiv">
        <title>Chromosome-scale and haplotype-resolved genome assembly of a tetraploid potato cultivar.</title>
        <authorList>
            <person name="Sun H."/>
            <person name="Jiao W.-B."/>
            <person name="Krause K."/>
            <person name="Campoy J.A."/>
            <person name="Goel M."/>
            <person name="Folz-Donahue K."/>
            <person name="Kukat C."/>
            <person name="Huettel B."/>
            <person name="Schneeberger K."/>
        </authorList>
    </citation>
    <scope>NUCLEOTIDE SEQUENCE [LARGE SCALE GENOMIC DNA]</scope>
    <source>
        <strain evidence="10">SolTubOtavaFocal</strain>
        <tissue evidence="10">Leaves</tissue>
    </source>
</reference>
<dbReference type="InterPro" id="IPR035897">
    <property type="entry name" value="Toll_tir_struct_dom_sf"/>
</dbReference>
<keyword evidence="5" id="KW-0611">Plant defense</keyword>
<protein>
    <recommendedName>
        <fullName evidence="1">ADP-ribosyl cyclase/cyclic ADP-ribose hydrolase</fullName>
        <ecNumber evidence="1">3.2.2.6</ecNumber>
    </recommendedName>
</protein>
<evidence type="ECO:0000256" key="6">
    <source>
        <dbReference type="ARBA" id="ARBA00023027"/>
    </source>
</evidence>
<dbReference type="Pfam" id="PF00931">
    <property type="entry name" value="NB-ARC"/>
    <property type="match status" value="1"/>
</dbReference>
<evidence type="ECO:0000256" key="3">
    <source>
        <dbReference type="ARBA" id="ARBA00022737"/>
    </source>
</evidence>
<dbReference type="Pfam" id="PF01582">
    <property type="entry name" value="TIR"/>
    <property type="match status" value="1"/>
</dbReference>
<dbReference type="Pfam" id="PF23282">
    <property type="entry name" value="WHD_ROQ1"/>
    <property type="match status" value="1"/>
</dbReference>
<keyword evidence="11" id="KW-1185">Reference proteome</keyword>
<dbReference type="SUPFAM" id="SSF52540">
    <property type="entry name" value="P-loop containing nucleoside triphosphate hydrolases"/>
    <property type="match status" value="1"/>
</dbReference>
<evidence type="ECO:0000256" key="8">
    <source>
        <dbReference type="SAM" id="Coils"/>
    </source>
</evidence>
<dbReference type="EMBL" id="JAIVGD010000003">
    <property type="protein sequence ID" value="KAH0777900.1"/>
    <property type="molecule type" value="Genomic_DNA"/>
</dbReference>
<dbReference type="Gene3D" id="2.120.10.70">
    <property type="entry name" value="Fucose-specific lectin"/>
    <property type="match status" value="2"/>
</dbReference>
<keyword evidence="8" id="KW-0175">Coiled coil</keyword>
<sequence>MASSFSFAIDSQYCPRWKYDVFLSFRGEDTRKTFTGHLYKGLKNRGIFTFQDDKRLEQGDSIPQELLKAIEKSQVALIVFSRNYAKSRWCLNELVKIMECKEEKNGQTVIPIFYDVDPSHKVQGWRTSLTVAANLKGYDIRDGNESEKIQQIVDYISSKFCKSTLSLSFLQDVVGINAHLEKLKSQLQIEINDVRILGIWGIGGVGKTTIAKVIFDTLSYQFKAACFLADIKENARKNQLHSLQNILLSELLRKKDDYVNNKYDGKCMISSKLSSMKVLIVLDDIDHCDHLEYLAVPTLPDNEAMQLFNQHAFKKEIPDVCFKKFSLEVVNHAKGLPLALKVWGSLLHKKGLTQWRRAVDQIKKNSNSEIIEKLKISFDGLEPEEKEIFLDIACFFRREKRTKVMQIVESCDFGAEYGLNVLIDKSLVFISKDDTIEMHDLIEDMGKYIVKMQKHPGERSRLWDVEDFAKVMVDNTGSMTVEAIWFNYYEKICFNKEAIKNMQRLRILYIHYVGDCIQSDSQNDSIEYLPNTLCWFVWYNYPWKLLPENFSPRRIVHLDLQQSSLHHLWNETKQLSFLRRLDLRGSKNLKRTPDFEGMPNLEYLNLGQCTSLEEVHHSLRYSRKLIELHLYECESLLRFPYVNVESLESLELLHCSSLEKFPEILGIMKPELKIRMSCSGIRELPLSILRANLTELDFHFMNNLVSLPSSIRKLKGLVKLIVSHCSKLEAYTIKADWSNDSICDSLFQNISSLQHEISDSHSLSLRVFTSWAKHIPSWFHHQGLDTSVSVSLPENWYVSDNFLGFAVCYSGKLTDITAHLIPLLCDDGMTRKLALSNHSKCAAQCTIHFFLIPLVDLWDASNANGKQPNDYGIISLFFGELKAFGVRLLYKDESELCIGIRRSRNEETSCSSSKKQRSQVEVPVLRYVGVVELQRYNKGCTTLRSGCYSYENNSITKQADQRGIISRNRTLTSQSKNYGKSSILGKKSIKAPDKVRKQLQGYQYKAILQIFIILSSFDYVAVSESESESWFAQQYVRQAQRKFELKTNKFWEYDEQSNSWLQVDLPYDLVSCFNDNCTKVNRIDQTNQEPEKDEIFTKVKDEGSSYTYLPLRKRVSLTKMSEASIWITGVSGSIYERFWNGLQWVVAPHDLSISAGYAVSVFMVNQTILALSESGYIYQLQLSDDQPVWINITPASDHQTSKETELIQIVSGVVSSDRKRIYFCTKNGTLLELTEVDLIRWTNHGKPPGANVAAIADASTFVSEVVFTISTAGDLYEYDQRSRPSWKKHIQKESSDQDTSLKPSLGCSLKGVNGAISKSLFLLAKGGYLIERRSQQRKWKWINHGNPKDHVLSSITCLSEENLAENSHSLFLTTIAGYIFEYRIPDHSGIDQEDDTTKSWINHVYPPYAKAARGIPGVQLHPGRIIFPLDDGRLGELRLSGLGDESSGPNYQINARRRSSQKYVWFLVDAPETEGWNAEYCTEEHGPSNCIAGIKDENSELDLTTSTARRRRTSKEQYSYISIDMSARKAAEPEGDYNILDNWINKNFHLRVMHEGKSFILITEGGLIFEYLNSDNVWFWLRHDHPTAMRGALGNYNGSLFLVDEQRSLLIRERDSAELAWINCTAMKKGRQVIGGPPWDDLPGKSRNARKEDALFFVSKSGRLLQFAVALRKFKWKDCRYPASTKIASIADQELLRENVVFVIGRNGRLYQYNKVTELWHEHYQSQHLVLSRSPGTAMRLSSLSLQGSLFMLSADGGLVEYNWNPSNGWNWIEHGTPDPSVILVGSPGPCFTGAHLFLIGSDGKVYLRFLDKGTWKWRSCGFPYMANEKHVSDNHDRKETCTSDDLADRLEKIEENLQALNKNCDSKVALTRPIPFSEDSVIFELRDGRIESDIIKATSKTYY</sequence>
<evidence type="ECO:0000256" key="4">
    <source>
        <dbReference type="ARBA" id="ARBA00022801"/>
    </source>
</evidence>
<evidence type="ECO:0000256" key="7">
    <source>
        <dbReference type="ARBA" id="ARBA00047304"/>
    </source>
</evidence>
<name>A0ABQ7WD22_SOLTU</name>
<evidence type="ECO:0000313" key="10">
    <source>
        <dbReference type="EMBL" id="KAH0777900.1"/>
    </source>
</evidence>
<evidence type="ECO:0000313" key="11">
    <source>
        <dbReference type="Proteomes" id="UP000826656"/>
    </source>
</evidence>
<keyword evidence="6" id="KW-0520">NAD</keyword>
<comment type="caution">
    <text evidence="10">The sequence shown here is derived from an EMBL/GenBank/DDBJ whole genome shotgun (WGS) entry which is preliminary data.</text>
</comment>
<dbReference type="SUPFAM" id="SSF89372">
    <property type="entry name" value="Fucose-specific lectin"/>
    <property type="match status" value="2"/>
</dbReference>